<evidence type="ECO:0000313" key="2">
    <source>
        <dbReference type="Proteomes" id="UP000479710"/>
    </source>
</evidence>
<gene>
    <name evidence="1" type="ORF">E2562_029150</name>
</gene>
<dbReference type="Proteomes" id="UP000479710">
    <property type="component" value="Unassembled WGS sequence"/>
</dbReference>
<protein>
    <submittedName>
        <fullName evidence="1">Uncharacterized protein</fullName>
    </submittedName>
</protein>
<dbReference type="AlphaFoldDB" id="A0A6G1E2H2"/>
<name>A0A6G1E2H2_9ORYZ</name>
<organism evidence="1 2">
    <name type="scientific">Oryza meyeriana var. granulata</name>
    <dbReference type="NCBI Taxonomy" id="110450"/>
    <lineage>
        <taxon>Eukaryota</taxon>
        <taxon>Viridiplantae</taxon>
        <taxon>Streptophyta</taxon>
        <taxon>Embryophyta</taxon>
        <taxon>Tracheophyta</taxon>
        <taxon>Spermatophyta</taxon>
        <taxon>Magnoliopsida</taxon>
        <taxon>Liliopsida</taxon>
        <taxon>Poales</taxon>
        <taxon>Poaceae</taxon>
        <taxon>BOP clade</taxon>
        <taxon>Oryzoideae</taxon>
        <taxon>Oryzeae</taxon>
        <taxon>Oryzinae</taxon>
        <taxon>Oryza</taxon>
        <taxon>Oryza meyeriana</taxon>
    </lineage>
</organism>
<reference evidence="1 2" key="1">
    <citation type="submission" date="2019-11" db="EMBL/GenBank/DDBJ databases">
        <title>Whole genome sequence of Oryza granulata.</title>
        <authorList>
            <person name="Li W."/>
        </authorList>
    </citation>
    <scope>NUCLEOTIDE SEQUENCE [LARGE SCALE GENOMIC DNA]</scope>
    <source>
        <strain evidence="2">cv. Menghai</strain>
        <tissue evidence="1">Leaf</tissue>
    </source>
</reference>
<sequence>MQAATLRWLSGEDLVKVECTCRECRTSSLAMDNRSDVHGLGGTGAGAGFLPNVGRLALERQQTRPPVFTAGALCMLKR</sequence>
<accession>A0A6G1E2H2</accession>
<comment type="caution">
    <text evidence="1">The sequence shown here is derived from an EMBL/GenBank/DDBJ whole genome shotgun (WGS) entry which is preliminary data.</text>
</comment>
<keyword evidence="2" id="KW-1185">Reference proteome</keyword>
<dbReference type="EMBL" id="SPHZ02000005">
    <property type="protein sequence ID" value="KAF0919295.1"/>
    <property type="molecule type" value="Genomic_DNA"/>
</dbReference>
<evidence type="ECO:0000313" key="1">
    <source>
        <dbReference type="EMBL" id="KAF0919295.1"/>
    </source>
</evidence>
<proteinExistence type="predicted"/>